<organism evidence="1 2">
    <name type="scientific">Paractinoplanes rishiriensis</name>
    <dbReference type="NCBI Taxonomy" id="1050105"/>
    <lineage>
        <taxon>Bacteria</taxon>
        <taxon>Bacillati</taxon>
        <taxon>Actinomycetota</taxon>
        <taxon>Actinomycetes</taxon>
        <taxon>Micromonosporales</taxon>
        <taxon>Micromonosporaceae</taxon>
        <taxon>Paractinoplanes</taxon>
    </lineage>
</organism>
<accession>A0A919MW94</accession>
<name>A0A919MW94_9ACTN</name>
<protein>
    <submittedName>
        <fullName evidence="1">Uncharacterized protein</fullName>
    </submittedName>
</protein>
<comment type="caution">
    <text evidence="1">The sequence shown here is derived from an EMBL/GenBank/DDBJ whole genome shotgun (WGS) entry which is preliminary data.</text>
</comment>
<keyword evidence="2" id="KW-1185">Reference proteome</keyword>
<evidence type="ECO:0000313" key="2">
    <source>
        <dbReference type="Proteomes" id="UP000636960"/>
    </source>
</evidence>
<gene>
    <name evidence="1" type="ORF">Ari01nite_97110</name>
</gene>
<dbReference type="EMBL" id="BOMV01000125">
    <property type="protein sequence ID" value="GIF02247.1"/>
    <property type="molecule type" value="Genomic_DNA"/>
</dbReference>
<proteinExistence type="predicted"/>
<reference evidence="1" key="1">
    <citation type="submission" date="2021-01" db="EMBL/GenBank/DDBJ databases">
        <title>Whole genome shotgun sequence of Actinoplanes rishiriensis NBRC 108556.</title>
        <authorList>
            <person name="Komaki H."/>
            <person name="Tamura T."/>
        </authorList>
    </citation>
    <scope>NUCLEOTIDE SEQUENCE</scope>
    <source>
        <strain evidence="1">NBRC 108556</strain>
    </source>
</reference>
<dbReference type="RefSeq" id="WP_275410964.1">
    <property type="nucleotide sequence ID" value="NZ_BOMV01000125.1"/>
</dbReference>
<dbReference type="AlphaFoldDB" id="A0A919MW94"/>
<sequence>MSELDQYVAALLDFARDARGDDQPWLLGDIFAVEEFFGADLP</sequence>
<evidence type="ECO:0000313" key="1">
    <source>
        <dbReference type="EMBL" id="GIF02247.1"/>
    </source>
</evidence>
<dbReference type="Proteomes" id="UP000636960">
    <property type="component" value="Unassembled WGS sequence"/>
</dbReference>